<dbReference type="InterPro" id="IPR009057">
    <property type="entry name" value="Homeodomain-like_sf"/>
</dbReference>
<evidence type="ECO:0000256" key="1">
    <source>
        <dbReference type="ARBA" id="ARBA00023125"/>
    </source>
</evidence>
<keyword evidence="1 2" id="KW-0238">DNA-binding</keyword>
<evidence type="ECO:0000313" key="6">
    <source>
        <dbReference type="Proteomes" id="UP001241747"/>
    </source>
</evidence>
<dbReference type="InterPro" id="IPR039536">
    <property type="entry name" value="TetR_C_Proteobacteria"/>
</dbReference>
<dbReference type="PRINTS" id="PR00455">
    <property type="entry name" value="HTHTETR"/>
</dbReference>
<dbReference type="PANTHER" id="PTHR30055:SF146">
    <property type="entry name" value="HTH-TYPE TRANSCRIPTIONAL DUAL REGULATOR CECR"/>
    <property type="match status" value="1"/>
</dbReference>
<evidence type="ECO:0000313" key="5">
    <source>
        <dbReference type="EMBL" id="MDQ0503560.1"/>
    </source>
</evidence>
<keyword evidence="6" id="KW-1185">Reference proteome</keyword>
<organism evidence="5 6">
    <name type="scientific">Xanthobacter agilis</name>
    <dbReference type="NCBI Taxonomy" id="47492"/>
    <lineage>
        <taxon>Bacteria</taxon>
        <taxon>Pseudomonadati</taxon>
        <taxon>Pseudomonadota</taxon>
        <taxon>Alphaproteobacteria</taxon>
        <taxon>Hyphomicrobiales</taxon>
        <taxon>Xanthobacteraceae</taxon>
        <taxon>Xanthobacter</taxon>
    </lineage>
</organism>
<dbReference type="Pfam" id="PF00440">
    <property type="entry name" value="TetR_N"/>
    <property type="match status" value="1"/>
</dbReference>
<dbReference type="InterPro" id="IPR001647">
    <property type="entry name" value="HTH_TetR"/>
</dbReference>
<dbReference type="InterPro" id="IPR036271">
    <property type="entry name" value="Tet_transcr_reg_TetR-rel_C_sf"/>
</dbReference>
<accession>A0ABU0L8X1</accession>
<dbReference type="SUPFAM" id="SSF48498">
    <property type="entry name" value="Tetracyclin repressor-like, C-terminal domain"/>
    <property type="match status" value="1"/>
</dbReference>
<dbReference type="PANTHER" id="PTHR30055">
    <property type="entry name" value="HTH-TYPE TRANSCRIPTIONAL REGULATOR RUTR"/>
    <property type="match status" value="1"/>
</dbReference>
<protein>
    <submittedName>
        <fullName evidence="5">AcrR family transcriptional regulator</fullName>
    </submittedName>
</protein>
<dbReference type="EMBL" id="JAUSVY010000001">
    <property type="protein sequence ID" value="MDQ0503560.1"/>
    <property type="molecule type" value="Genomic_DNA"/>
</dbReference>
<proteinExistence type="predicted"/>
<feature type="DNA-binding region" description="H-T-H motif" evidence="2">
    <location>
        <begin position="58"/>
        <end position="77"/>
    </location>
</feature>
<dbReference type="Pfam" id="PF14246">
    <property type="entry name" value="TetR_C_7"/>
    <property type="match status" value="1"/>
</dbReference>
<gene>
    <name evidence="5" type="ORF">QOZ94_000330</name>
</gene>
<dbReference type="InterPro" id="IPR050109">
    <property type="entry name" value="HTH-type_TetR-like_transc_reg"/>
</dbReference>
<sequence length="228" mass="24887">MRSARSVKAHDVDHSAPSSVRLGRGPGRPKTLPDAAQRALIVGGAYRLFVRTGYGGTTMDAVAAECRMSKRTLYRFFPGKADLFAAVVDAHRQSMLATPRDDAHSSLADTLEAIFRIDISPEEDRARCALLRLVQLEGPQHPELMDILERMGADRSRAELAAWLAAQGAAGRLVLDDADAMARILMDMVFGAALPKANGVIDWPPPEARRAHVRRCVRLFLNGAVPRP</sequence>
<evidence type="ECO:0000256" key="2">
    <source>
        <dbReference type="PROSITE-ProRule" id="PRU00335"/>
    </source>
</evidence>
<name>A0ABU0L8X1_XANAG</name>
<reference evidence="5 6" key="1">
    <citation type="submission" date="2023-07" db="EMBL/GenBank/DDBJ databases">
        <title>Genomic Encyclopedia of Type Strains, Phase IV (KMG-IV): sequencing the most valuable type-strain genomes for metagenomic binning, comparative biology and taxonomic classification.</title>
        <authorList>
            <person name="Goeker M."/>
        </authorList>
    </citation>
    <scope>NUCLEOTIDE SEQUENCE [LARGE SCALE GENOMIC DNA]</scope>
    <source>
        <strain evidence="5 6">DSM 3770</strain>
    </source>
</reference>
<dbReference type="RefSeq" id="WP_237346217.1">
    <property type="nucleotide sequence ID" value="NZ_JABWGX010000016.1"/>
</dbReference>
<feature type="domain" description="HTH tetR-type" evidence="4">
    <location>
        <begin position="35"/>
        <end position="95"/>
    </location>
</feature>
<comment type="caution">
    <text evidence="5">The sequence shown here is derived from an EMBL/GenBank/DDBJ whole genome shotgun (WGS) entry which is preliminary data.</text>
</comment>
<evidence type="ECO:0000259" key="4">
    <source>
        <dbReference type="PROSITE" id="PS50977"/>
    </source>
</evidence>
<dbReference type="PROSITE" id="PS50977">
    <property type="entry name" value="HTH_TETR_2"/>
    <property type="match status" value="1"/>
</dbReference>
<dbReference type="Proteomes" id="UP001241747">
    <property type="component" value="Unassembled WGS sequence"/>
</dbReference>
<dbReference type="Gene3D" id="1.10.357.10">
    <property type="entry name" value="Tetracycline Repressor, domain 2"/>
    <property type="match status" value="1"/>
</dbReference>
<evidence type="ECO:0000256" key="3">
    <source>
        <dbReference type="SAM" id="MobiDB-lite"/>
    </source>
</evidence>
<dbReference type="SUPFAM" id="SSF46689">
    <property type="entry name" value="Homeodomain-like"/>
    <property type="match status" value="1"/>
</dbReference>
<feature type="region of interest" description="Disordered" evidence="3">
    <location>
        <begin position="1"/>
        <end position="31"/>
    </location>
</feature>